<protein>
    <submittedName>
        <fullName evidence="4">Uncharacterized protein</fullName>
    </submittedName>
</protein>
<sequence length="580" mass="66909">MRQVEKLRPWSILKWVSSSFLESHSPSLKIRSWPTGFVHGAHNPRLYRTKRPVPAEELAFVAESASRIPVAIRKPAQAALSDYLHSTRGLQFLDADHISRNSPFFLEKLVKRIDVEGDVARLVSRFLRYHPINEFEPFFESMGLRPSEYAPFLPRNIMFLSDNDLLLENYHVLCNCGIDRTKMGKIYSEAADIFRHEHGVLMAKIRAYEKLGLSQDVMAKVILCSPYILTGEVNLDFLKVIEKLKVLGFELSLIKEQLSENDFCRWNRILEALLALSKMGYTDEQLSRLISQHPGLLFEGSGRWMISLVGFLFKFGSTVDELHKMFLQFPHIKVEKFVSNLRSSFIFFLEIDMEAEEIDRIMRSHPLLLGSLTLKKANSLFTNLNVGKKRLCEIVKENPQTLKNWVIGLRVKPLANNAEDENVHKTRFLLSLGFVEDSNDLKRALKVFRGKRGELQERFDCIMKAGLDRTDVCEMVRVSPQILSQTKEVLEMKINILLNDLKYPLSSLVRFPAYLSFNIERVKLRISMYNWLKNKGLADPLLALSTLVACSDKAFIEQYVNRHPDGIHVWQDLKKTIIHE</sequence>
<dbReference type="STRING" id="71139.A0A059A2P9"/>
<comment type="similarity">
    <text evidence="1">Belongs to the mTERF family.</text>
</comment>
<dbReference type="InterPro" id="IPR038538">
    <property type="entry name" value="MTERF_sf"/>
</dbReference>
<dbReference type="OrthoDB" id="764594at2759"/>
<dbReference type="PANTHER" id="PTHR13068:SF38">
    <property type="entry name" value="TRANSCRIPTION TERMINATION FACTOR FAMILY PROTEIN"/>
    <property type="match status" value="1"/>
</dbReference>
<dbReference type="OMA" id="TTDRINM"/>
<dbReference type="InParanoid" id="A0A059A2P9"/>
<dbReference type="AlphaFoldDB" id="A0A059A2P9"/>
<keyword evidence="2" id="KW-0806">Transcription termination</keyword>
<organism evidence="4">
    <name type="scientific">Eucalyptus grandis</name>
    <name type="common">Flooded gum</name>
    <dbReference type="NCBI Taxonomy" id="71139"/>
    <lineage>
        <taxon>Eukaryota</taxon>
        <taxon>Viridiplantae</taxon>
        <taxon>Streptophyta</taxon>
        <taxon>Embryophyta</taxon>
        <taxon>Tracheophyta</taxon>
        <taxon>Spermatophyta</taxon>
        <taxon>Magnoliopsida</taxon>
        <taxon>eudicotyledons</taxon>
        <taxon>Gunneridae</taxon>
        <taxon>Pentapetalae</taxon>
        <taxon>rosids</taxon>
        <taxon>malvids</taxon>
        <taxon>Myrtales</taxon>
        <taxon>Myrtaceae</taxon>
        <taxon>Myrtoideae</taxon>
        <taxon>Eucalypteae</taxon>
        <taxon>Eucalyptus</taxon>
    </lineage>
</organism>
<dbReference type="FunFam" id="1.25.70.10:FF:000019">
    <property type="entry name" value="mTERF family protein"/>
    <property type="match status" value="1"/>
</dbReference>
<evidence type="ECO:0000256" key="2">
    <source>
        <dbReference type="ARBA" id="ARBA00022472"/>
    </source>
</evidence>
<reference evidence="4" key="1">
    <citation type="submission" date="2013-07" db="EMBL/GenBank/DDBJ databases">
        <title>The genome of Eucalyptus grandis.</title>
        <authorList>
            <person name="Schmutz J."/>
            <person name="Hayes R."/>
            <person name="Myburg A."/>
            <person name="Tuskan G."/>
            <person name="Grattapaglia D."/>
            <person name="Rokhsar D.S."/>
        </authorList>
    </citation>
    <scope>NUCLEOTIDE SEQUENCE</scope>
    <source>
        <tissue evidence="4">Leaf extractions</tissue>
    </source>
</reference>
<evidence type="ECO:0000313" key="4">
    <source>
        <dbReference type="EMBL" id="KCW48088.1"/>
    </source>
</evidence>
<dbReference type="GO" id="GO:0006353">
    <property type="term" value="P:DNA-templated transcription termination"/>
    <property type="evidence" value="ECO:0007669"/>
    <property type="project" value="UniProtKB-KW"/>
</dbReference>
<dbReference type="eggNOG" id="KOG1267">
    <property type="taxonomic scope" value="Eukaryota"/>
</dbReference>
<dbReference type="EMBL" id="KK198763">
    <property type="protein sequence ID" value="KCW48088.1"/>
    <property type="molecule type" value="Genomic_DNA"/>
</dbReference>
<dbReference type="Gramene" id="KCW48088">
    <property type="protein sequence ID" value="KCW48088"/>
    <property type="gene ID" value="EUGRSUZ_K01830"/>
</dbReference>
<dbReference type="FunCoup" id="A0A059A2P9">
    <property type="interactions" value="577"/>
</dbReference>
<dbReference type="SMART" id="SM00733">
    <property type="entry name" value="Mterf"/>
    <property type="match status" value="6"/>
</dbReference>
<dbReference type="GO" id="GO:0003676">
    <property type="term" value="F:nucleic acid binding"/>
    <property type="evidence" value="ECO:0007669"/>
    <property type="project" value="InterPro"/>
</dbReference>
<evidence type="ECO:0000256" key="1">
    <source>
        <dbReference type="ARBA" id="ARBA00007692"/>
    </source>
</evidence>
<dbReference type="InterPro" id="IPR003690">
    <property type="entry name" value="MTERF"/>
</dbReference>
<accession>A0A059A2P9</accession>
<dbReference type="Pfam" id="PF02536">
    <property type="entry name" value="mTERF"/>
    <property type="match status" value="1"/>
</dbReference>
<gene>
    <name evidence="4" type="ORF">EUGRSUZ_K01830</name>
</gene>
<name>A0A059A2P9_EUCGR</name>
<keyword evidence="3" id="KW-0809">Transit peptide</keyword>
<dbReference type="GO" id="GO:0009658">
    <property type="term" value="P:chloroplast organization"/>
    <property type="evidence" value="ECO:0000318"/>
    <property type="project" value="GO_Central"/>
</dbReference>
<dbReference type="GO" id="GO:0009507">
    <property type="term" value="C:chloroplast"/>
    <property type="evidence" value="ECO:0000318"/>
    <property type="project" value="GO_Central"/>
</dbReference>
<dbReference type="KEGG" id="egr:104425485"/>
<keyword evidence="2" id="KW-0804">Transcription</keyword>
<dbReference type="FunFam" id="1.25.70.10:FF:000014">
    <property type="entry name" value="Transcription termination factor MTEF18, mitochondrial"/>
    <property type="match status" value="1"/>
</dbReference>
<dbReference type="Gene3D" id="1.25.70.10">
    <property type="entry name" value="Transcription termination factor 3, mitochondrial"/>
    <property type="match status" value="2"/>
</dbReference>
<keyword evidence="2" id="KW-0805">Transcription regulation</keyword>
<dbReference type="PANTHER" id="PTHR13068">
    <property type="entry name" value="CGI-12 PROTEIN-RELATED"/>
    <property type="match status" value="1"/>
</dbReference>
<proteinExistence type="inferred from homology"/>
<evidence type="ECO:0000256" key="3">
    <source>
        <dbReference type="ARBA" id="ARBA00022946"/>
    </source>
</evidence>